<accession>A0A6A6YVE3</accession>
<dbReference type="RefSeq" id="XP_033579725.1">
    <property type="nucleotide sequence ID" value="XM_033723486.1"/>
</dbReference>
<evidence type="ECO:0000313" key="2">
    <source>
        <dbReference type="EMBL" id="KAF2812761.1"/>
    </source>
</evidence>
<evidence type="ECO:0000313" key="4">
    <source>
        <dbReference type="RefSeq" id="XP_033579725.1"/>
    </source>
</evidence>
<evidence type="ECO:0000313" key="3">
    <source>
        <dbReference type="Proteomes" id="UP000504636"/>
    </source>
</evidence>
<keyword evidence="3" id="KW-1185">Reference proteome</keyword>
<name>A0A6A6YVE3_9PEZI</name>
<protein>
    <submittedName>
        <fullName evidence="2 4">Uncharacterized protein</fullName>
    </submittedName>
</protein>
<feature type="compositionally biased region" description="Low complexity" evidence="1">
    <location>
        <begin position="343"/>
        <end position="357"/>
    </location>
</feature>
<organism evidence="2">
    <name type="scientific">Mytilinidion resinicola</name>
    <dbReference type="NCBI Taxonomy" id="574789"/>
    <lineage>
        <taxon>Eukaryota</taxon>
        <taxon>Fungi</taxon>
        <taxon>Dikarya</taxon>
        <taxon>Ascomycota</taxon>
        <taxon>Pezizomycotina</taxon>
        <taxon>Dothideomycetes</taxon>
        <taxon>Pleosporomycetidae</taxon>
        <taxon>Mytilinidiales</taxon>
        <taxon>Mytilinidiaceae</taxon>
        <taxon>Mytilinidion</taxon>
    </lineage>
</organism>
<proteinExistence type="predicted"/>
<dbReference type="GeneID" id="54464379"/>
<reference evidence="4" key="2">
    <citation type="submission" date="2020-04" db="EMBL/GenBank/DDBJ databases">
        <authorList>
            <consortium name="NCBI Genome Project"/>
        </authorList>
    </citation>
    <scope>NUCLEOTIDE SEQUENCE</scope>
    <source>
        <strain evidence="4">CBS 304.34</strain>
    </source>
</reference>
<feature type="region of interest" description="Disordered" evidence="1">
    <location>
        <begin position="323"/>
        <end position="362"/>
    </location>
</feature>
<evidence type="ECO:0000256" key="1">
    <source>
        <dbReference type="SAM" id="MobiDB-lite"/>
    </source>
</evidence>
<dbReference type="EMBL" id="MU003697">
    <property type="protein sequence ID" value="KAF2812761.1"/>
    <property type="molecule type" value="Genomic_DNA"/>
</dbReference>
<feature type="compositionally biased region" description="Pro residues" evidence="1">
    <location>
        <begin position="328"/>
        <end position="342"/>
    </location>
</feature>
<gene>
    <name evidence="2 4" type="ORF">BDZ99DRAFT_497096</name>
</gene>
<sequence length="433" mass="47997">MNCHEQDASPFPFVPLLRLDLSMTTWPFTRMCISVALMVSGCSASHDVKVSGLKSRFDLSGDDVEPELDELVGKAQADGLCQPEYTVTNRTAVLRTATGRGGVQTHDMDDFSVSSLNVLLNALDAKQAAFPKVSMALLFEYKMVCDPSPSLAKKQAAVESLPATTPRSRSGKLLQQHEAALDRITDGSLKHLDLMRHWKCTDQGCTNLNSYCFLDGGEHYVLLTKQQEVWANAIARGEATVLVPPMKLLKELQKDGPVGAMYRRTAKTARAQQATSTMDDIKAMMKQTVEFSSTQQMMAMADKISNIQQPQQQSTLLLLCRRTTNQTPPTPPPPPPPVPPVQAPDTTASTRPRSSSPVYPEEEDADTLDAFFHWKINTIQNAGVRQRWQHAAQVVIDQAWDITFLRQMINRSSEAHRAAMQTGYFGWSSRQVC</sequence>
<reference evidence="2 4" key="1">
    <citation type="journal article" date="2020" name="Stud. Mycol.">
        <title>101 Dothideomycetes genomes: a test case for predicting lifestyles and emergence of pathogens.</title>
        <authorList>
            <person name="Haridas S."/>
            <person name="Albert R."/>
            <person name="Binder M."/>
            <person name="Bloem J."/>
            <person name="Labutti K."/>
            <person name="Salamov A."/>
            <person name="Andreopoulos B."/>
            <person name="Baker S."/>
            <person name="Barry K."/>
            <person name="Bills G."/>
            <person name="Bluhm B."/>
            <person name="Cannon C."/>
            <person name="Castanera R."/>
            <person name="Culley D."/>
            <person name="Daum C."/>
            <person name="Ezra D."/>
            <person name="Gonzalez J."/>
            <person name="Henrissat B."/>
            <person name="Kuo A."/>
            <person name="Liang C."/>
            <person name="Lipzen A."/>
            <person name="Lutzoni F."/>
            <person name="Magnuson J."/>
            <person name="Mondo S."/>
            <person name="Nolan M."/>
            <person name="Ohm R."/>
            <person name="Pangilinan J."/>
            <person name="Park H.-J."/>
            <person name="Ramirez L."/>
            <person name="Alfaro M."/>
            <person name="Sun H."/>
            <person name="Tritt A."/>
            <person name="Yoshinaga Y."/>
            <person name="Zwiers L.-H."/>
            <person name="Turgeon B."/>
            <person name="Goodwin S."/>
            <person name="Spatafora J."/>
            <person name="Crous P."/>
            <person name="Grigoriev I."/>
        </authorList>
    </citation>
    <scope>NUCLEOTIDE SEQUENCE</scope>
    <source>
        <strain evidence="2 4">CBS 304.34</strain>
    </source>
</reference>
<dbReference type="AlphaFoldDB" id="A0A6A6YVE3"/>
<dbReference type="Proteomes" id="UP000504636">
    <property type="component" value="Unplaced"/>
</dbReference>
<reference evidence="4" key="3">
    <citation type="submission" date="2025-04" db="UniProtKB">
        <authorList>
            <consortium name="RefSeq"/>
        </authorList>
    </citation>
    <scope>IDENTIFICATION</scope>
    <source>
        <strain evidence="4">CBS 304.34</strain>
    </source>
</reference>